<dbReference type="InterPro" id="IPR019786">
    <property type="entry name" value="Zinc_finger_PHD-type_CS"/>
</dbReference>
<protein>
    <submittedName>
        <fullName evidence="10">Acyl-CoA N-acyltransferase with RING/FYVE/PHD-type zinc finger protein</fullName>
    </submittedName>
</protein>
<dbReference type="InterPro" id="IPR032308">
    <property type="entry name" value="TDBD"/>
</dbReference>
<dbReference type="InterPro" id="IPR013083">
    <property type="entry name" value="Znf_RING/FYVE/PHD"/>
</dbReference>
<proteinExistence type="evidence at protein level"/>
<dbReference type="InterPro" id="IPR011011">
    <property type="entry name" value="Znf_FYVE_PHD"/>
</dbReference>
<organism evidence="10">
    <name type="scientific">Zea mays</name>
    <name type="common">Maize</name>
    <dbReference type="NCBI Taxonomy" id="4577"/>
    <lineage>
        <taxon>Eukaryota</taxon>
        <taxon>Viridiplantae</taxon>
        <taxon>Streptophyta</taxon>
        <taxon>Embryophyta</taxon>
        <taxon>Tracheophyta</taxon>
        <taxon>Spermatophyta</taxon>
        <taxon>Magnoliopsida</taxon>
        <taxon>Liliopsida</taxon>
        <taxon>Poales</taxon>
        <taxon>Poaceae</taxon>
        <taxon>PACMAD clade</taxon>
        <taxon>Panicoideae</taxon>
        <taxon>Andropogonodae</taxon>
        <taxon>Andropogoneae</taxon>
        <taxon>Tripsacinae</taxon>
        <taxon>Zea</taxon>
    </lineage>
</organism>
<keyword evidence="10" id="KW-0012">Acyltransferase</keyword>
<dbReference type="GO" id="GO:0016747">
    <property type="term" value="F:acyltransferase activity, transferring groups other than amino-acyl groups"/>
    <property type="evidence" value="ECO:0007669"/>
    <property type="project" value="InterPro"/>
</dbReference>
<dbReference type="PaxDb" id="4577-GRMZM2G402538_P01"/>
<dbReference type="Gene3D" id="3.30.40.10">
    <property type="entry name" value="Zinc/RING finger domain, C3HC4 (zinc finger)"/>
    <property type="match status" value="1"/>
</dbReference>
<dbReference type="EnsemblPlants" id="Zm00001eb282220_T001">
    <property type="protein sequence ID" value="Zm00001eb282220_P001"/>
    <property type="gene ID" value="Zm00001eb282220"/>
</dbReference>
<dbReference type="SUPFAM" id="SSF57903">
    <property type="entry name" value="FYVE/PHD zinc finger"/>
    <property type="match status" value="1"/>
</dbReference>
<reference evidence="12" key="1">
    <citation type="journal article" date="2009" name="Science">
        <title>The B73 maize genome: complexity, diversity, and dynamics.</title>
        <authorList>
            <person name="Schnable P.S."/>
            <person name="Ware D."/>
            <person name="Fulton R.S."/>
            <person name="Stein J.C."/>
            <person name="Wei F."/>
            <person name="Pasternak S."/>
            <person name="Liang C."/>
            <person name="Zhang J."/>
            <person name="Fulton L."/>
            <person name="Graves T.A."/>
            <person name="Minx P."/>
            <person name="Reily A.D."/>
            <person name="Courtney L."/>
            <person name="Kruchowski S.S."/>
            <person name="Tomlinson C."/>
            <person name="Strong C."/>
            <person name="Delehaunty K."/>
            <person name="Fronick C."/>
            <person name="Courtney B."/>
            <person name="Rock S.M."/>
            <person name="Belter E."/>
            <person name="Du F."/>
            <person name="Kim K."/>
            <person name="Abbott R.M."/>
            <person name="Cotton M."/>
            <person name="Levy A."/>
            <person name="Marchetto P."/>
            <person name="Ochoa K."/>
            <person name="Jackson S.M."/>
            <person name="Gillam B."/>
            <person name="Chen W."/>
            <person name="Yan L."/>
            <person name="Higginbotham J."/>
            <person name="Cardenas M."/>
            <person name="Waligorski J."/>
            <person name="Applebaum E."/>
            <person name="Phelps L."/>
            <person name="Falcone J."/>
            <person name="Kanchi K."/>
            <person name="Thane T."/>
            <person name="Scimone A."/>
            <person name="Thane N."/>
            <person name="Henke J."/>
            <person name="Wang T."/>
            <person name="Ruppert J."/>
            <person name="Shah N."/>
            <person name="Rotter K."/>
            <person name="Hodges J."/>
            <person name="Ingenthron E."/>
            <person name="Cordes M."/>
            <person name="Kohlberg S."/>
            <person name="Sgro J."/>
            <person name="Delgado B."/>
            <person name="Mead K."/>
            <person name="Chinwalla A."/>
            <person name="Leonard S."/>
            <person name="Crouse K."/>
            <person name="Collura K."/>
            <person name="Kudrna D."/>
            <person name="Currie J."/>
            <person name="He R."/>
            <person name="Angelova A."/>
            <person name="Rajasekar S."/>
            <person name="Mueller T."/>
            <person name="Lomeli R."/>
            <person name="Scara G."/>
            <person name="Ko A."/>
            <person name="Delaney K."/>
            <person name="Wissotski M."/>
            <person name="Lopez G."/>
            <person name="Campos D."/>
            <person name="Braidotti M."/>
            <person name="Ashley E."/>
            <person name="Golser W."/>
            <person name="Kim H."/>
            <person name="Lee S."/>
            <person name="Lin J."/>
            <person name="Dujmic Z."/>
            <person name="Kim W."/>
            <person name="Talag J."/>
            <person name="Zuccolo A."/>
            <person name="Fan C."/>
            <person name="Sebastian A."/>
            <person name="Kramer M."/>
            <person name="Spiegel L."/>
            <person name="Nascimento L."/>
            <person name="Zutavern T."/>
            <person name="Miller B."/>
            <person name="Ambroise C."/>
            <person name="Muller S."/>
            <person name="Spooner W."/>
            <person name="Narechania A."/>
            <person name="Ren L."/>
            <person name="Wei S."/>
            <person name="Kumari S."/>
            <person name="Faga B."/>
            <person name="Levy M.J."/>
            <person name="McMahan L."/>
            <person name="Van Buren P."/>
            <person name="Vaughn M.W."/>
            <person name="Ying K."/>
            <person name="Yeh C.-T."/>
            <person name="Emrich S.J."/>
            <person name="Jia Y."/>
            <person name="Kalyanaraman A."/>
            <person name="Hsia A.-P."/>
            <person name="Barbazuk W.B."/>
            <person name="Baucom R.S."/>
            <person name="Brutnell T.P."/>
            <person name="Carpita N.C."/>
            <person name="Chaparro C."/>
            <person name="Chia J.-M."/>
            <person name="Deragon J.-M."/>
            <person name="Estill J.C."/>
            <person name="Fu Y."/>
            <person name="Jeddeloh J.A."/>
            <person name="Han Y."/>
            <person name="Lee H."/>
            <person name="Li P."/>
            <person name="Lisch D.R."/>
            <person name="Liu S."/>
            <person name="Liu Z."/>
            <person name="Nagel D.H."/>
            <person name="McCann M.C."/>
            <person name="SanMiguel P."/>
            <person name="Myers A.M."/>
            <person name="Nettleton D."/>
            <person name="Nguyen J."/>
            <person name="Penning B.W."/>
            <person name="Ponnala L."/>
            <person name="Schneider K.L."/>
            <person name="Schwartz D.C."/>
            <person name="Sharma A."/>
            <person name="Soderlund C."/>
            <person name="Springer N.M."/>
            <person name="Sun Q."/>
            <person name="Wang H."/>
            <person name="Waterman M."/>
            <person name="Westerman R."/>
            <person name="Wolfgruber T.K."/>
            <person name="Yang L."/>
            <person name="Yu Y."/>
            <person name="Zhang L."/>
            <person name="Zhou S."/>
            <person name="Zhu Q."/>
            <person name="Bennetzen J.L."/>
            <person name="Dawe R.K."/>
            <person name="Jiang J."/>
            <person name="Jiang N."/>
            <person name="Presting G.G."/>
            <person name="Wessler S.R."/>
            <person name="Aluru S."/>
            <person name="Martienssen R.A."/>
            <person name="Clifton S.W."/>
            <person name="McCombie W.R."/>
            <person name="Wing R.A."/>
            <person name="Wilson R.K."/>
        </authorList>
    </citation>
    <scope>NUCLEOTIDE SEQUENCE [LARGE SCALE GENOMIC DNA]</scope>
    <source>
        <strain evidence="12">cv. B73</strain>
    </source>
</reference>
<evidence type="ECO:0000259" key="9">
    <source>
        <dbReference type="PROSITE" id="PS51186"/>
    </source>
</evidence>
<dbReference type="PROSITE" id="PS01359">
    <property type="entry name" value="ZF_PHD_1"/>
    <property type="match status" value="1"/>
</dbReference>
<gene>
    <name evidence="11" type="primary">LOC103630042</name>
    <name evidence="10" type="ORF">ZEAMMB73_Zm00001d037529</name>
</gene>
<dbReference type="Pfam" id="PF16135">
    <property type="entry name" value="TDBD"/>
    <property type="match status" value="1"/>
</dbReference>
<feature type="domain" description="PHD-type" evidence="8">
    <location>
        <begin position="527"/>
        <end position="571"/>
    </location>
</feature>
<dbReference type="PANTHER" id="PTHR46309:SF21">
    <property type="entry name" value="ACYL-COA N-ACYLTRANSFERASE WITH RING_FYVE_PHD-TYPE ZINC FINGER PROTEIN"/>
    <property type="match status" value="1"/>
</dbReference>
<feature type="region of interest" description="Disordered" evidence="7">
    <location>
        <begin position="248"/>
        <end position="363"/>
    </location>
</feature>
<dbReference type="PANTHER" id="PTHR46309">
    <property type="entry name" value="PHD FINGER PROTEIN 12"/>
    <property type="match status" value="1"/>
</dbReference>
<evidence type="ECO:0000256" key="2">
    <source>
        <dbReference type="ARBA" id="ARBA00022723"/>
    </source>
</evidence>
<dbReference type="SMART" id="SM00249">
    <property type="entry name" value="PHD"/>
    <property type="match status" value="1"/>
</dbReference>
<feature type="compositionally biased region" description="Low complexity" evidence="7">
    <location>
        <begin position="205"/>
        <end position="219"/>
    </location>
</feature>
<evidence type="ECO:0000256" key="4">
    <source>
        <dbReference type="ARBA" id="ARBA00022833"/>
    </source>
</evidence>
<reference evidence="10" key="2">
    <citation type="submission" date="2015-12" db="EMBL/GenBank/DDBJ databases">
        <title>Update maize B73 reference genome by single molecule sequencing technologies.</title>
        <authorList>
            <consortium name="Maize Genome Sequencing Project"/>
            <person name="Ware D."/>
        </authorList>
    </citation>
    <scope>NUCLEOTIDE SEQUENCE</scope>
    <source>
        <tissue evidence="10">Seedling</tissue>
    </source>
</reference>
<evidence type="ECO:0000256" key="3">
    <source>
        <dbReference type="ARBA" id="ARBA00022771"/>
    </source>
</evidence>
<dbReference type="InterPro" id="IPR016181">
    <property type="entry name" value="Acyl_CoA_acyltransferase"/>
</dbReference>
<dbReference type="GO" id="GO:0005634">
    <property type="term" value="C:nucleus"/>
    <property type="evidence" value="ECO:0000318"/>
    <property type="project" value="GO_Central"/>
</dbReference>
<evidence type="ECO:0000259" key="8">
    <source>
        <dbReference type="PROSITE" id="PS50016"/>
    </source>
</evidence>
<evidence type="ECO:0000313" key="12">
    <source>
        <dbReference type="Proteomes" id="UP000007305"/>
    </source>
</evidence>
<dbReference type="EMBL" id="CM000782">
    <property type="protein sequence ID" value="AQK84210.1"/>
    <property type="molecule type" value="Genomic_DNA"/>
</dbReference>
<dbReference type="InterPro" id="IPR001965">
    <property type="entry name" value="Znf_PHD"/>
</dbReference>
<feature type="region of interest" description="Disordered" evidence="7">
    <location>
        <begin position="205"/>
        <end position="233"/>
    </location>
</feature>
<dbReference type="Gene3D" id="3.40.630.30">
    <property type="match status" value="1"/>
</dbReference>
<feature type="compositionally biased region" description="Low complexity" evidence="7">
    <location>
        <begin position="342"/>
        <end position="356"/>
    </location>
</feature>
<dbReference type="AlphaFoldDB" id="A0A1D6LYK2"/>
<keyword evidence="4" id="KW-0862">Zinc</keyword>
<dbReference type="OrthoDB" id="429143at2759"/>
<keyword evidence="10" id="KW-0808">Transferase</keyword>
<accession>A0A1D6LYK2</accession>
<dbReference type="InterPro" id="IPR056511">
    <property type="entry name" value="IDM1_C"/>
</dbReference>
<dbReference type="PROSITE" id="PS50016">
    <property type="entry name" value="ZF_PHD_2"/>
    <property type="match status" value="1"/>
</dbReference>
<name>A0A1D6LYK2_MAIZE</name>
<keyword evidence="13" id="KW-1267">Proteomics identification</keyword>
<dbReference type="eggNOG" id="ENOG502QRCD">
    <property type="taxonomic scope" value="Eukaryota"/>
</dbReference>
<reference evidence="11" key="3">
    <citation type="submission" date="2019-07" db="EMBL/GenBank/DDBJ databases">
        <authorList>
            <person name="Seetharam A."/>
            <person name="Woodhouse M."/>
            <person name="Cannon E."/>
        </authorList>
    </citation>
    <scope>NUCLEOTIDE SEQUENCE [LARGE SCALE GENOMIC DNA]</scope>
    <source>
        <strain evidence="11">cv. B73</strain>
    </source>
</reference>
<dbReference type="Proteomes" id="UP000007305">
    <property type="component" value="Chromosome 6"/>
</dbReference>
<dbReference type="GeneID" id="103630042"/>
<dbReference type="GO" id="GO:0003714">
    <property type="term" value="F:transcription corepressor activity"/>
    <property type="evidence" value="ECO:0000318"/>
    <property type="project" value="GO_Central"/>
</dbReference>
<dbReference type="CDD" id="cd04301">
    <property type="entry name" value="NAT_SF"/>
    <property type="match status" value="1"/>
</dbReference>
<dbReference type="InterPro" id="IPR019787">
    <property type="entry name" value="Znf_PHD-finger"/>
</dbReference>
<evidence type="ECO:0007829" key="13">
    <source>
        <dbReference type="PeptideAtlas" id="A0A1D6LYK2"/>
    </source>
</evidence>
<evidence type="ECO:0000256" key="1">
    <source>
        <dbReference type="ARBA" id="ARBA00004123"/>
    </source>
</evidence>
<dbReference type="SUPFAM" id="SSF55729">
    <property type="entry name" value="Acyl-CoA N-acyltransferases (Nat)"/>
    <property type="match status" value="1"/>
</dbReference>
<dbReference type="GO" id="GO:0008270">
    <property type="term" value="F:zinc ion binding"/>
    <property type="evidence" value="ECO:0007669"/>
    <property type="project" value="UniProtKB-KW"/>
</dbReference>
<dbReference type="InterPro" id="IPR000182">
    <property type="entry name" value="GNAT_dom"/>
</dbReference>
<evidence type="ECO:0000256" key="7">
    <source>
        <dbReference type="SAM" id="MobiDB-lite"/>
    </source>
</evidence>
<dbReference type="InterPro" id="IPR042163">
    <property type="entry name" value="PHF12"/>
</dbReference>
<evidence type="ECO:0000256" key="6">
    <source>
        <dbReference type="PROSITE-ProRule" id="PRU00146"/>
    </source>
</evidence>
<dbReference type="Gramene" id="Zm00001eb282220_T001">
    <property type="protein sequence ID" value="Zm00001eb282220_P001"/>
    <property type="gene ID" value="Zm00001eb282220"/>
</dbReference>
<feature type="domain" description="N-acetyltransferase" evidence="9">
    <location>
        <begin position="669"/>
        <end position="815"/>
    </location>
</feature>
<keyword evidence="5" id="KW-0539">Nucleus</keyword>
<keyword evidence="3 6" id="KW-0863">Zinc-finger</keyword>
<keyword evidence="2" id="KW-0479">Metal-binding</keyword>
<dbReference type="ExpressionAtlas" id="A0A1D6LYK2">
    <property type="expression patterns" value="baseline and differential"/>
</dbReference>
<dbReference type="GO" id="GO:0006357">
    <property type="term" value="P:regulation of transcription by RNA polymerase II"/>
    <property type="evidence" value="ECO:0000318"/>
    <property type="project" value="GO_Central"/>
</dbReference>
<feature type="compositionally biased region" description="Low complexity" evidence="7">
    <location>
        <begin position="305"/>
        <end position="318"/>
    </location>
</feature>
<dbReference type="Pfam" id="PF23209">
    <property type="entry name" value="IDM1_C"/>
    <property type="match status" value="1"/>
</dbReference>
<dbReference type="RefSeq" id="XP_008649358.1">
    <property type="nucleotide sequence ID" value="XM_008651136.4"/>
</dbReference>
<keyword evidence="12" id="KW-1185">Reference proteome</keyword>
<sequence length="947" mass="99763">MPSSSSSVPPRPENVQDVTADAINGFPVLNSGSGAGGHGHGHATAGTYVRPSLAAPLPSPTARAIAGYGYGYAANTGFNAANAMAARSPGPGGEPGTNSLELLMHLAGWNNHPPWAQSYAGMSPRGQPLVLSPSATSPGWAPSSFAPGALAGTSGGSSSSFGGRGAVAVQSGAVARRYDLGPGSWSAGRGKPPNVSQLQITAAATAATGSCSTSKTKSSPLGGGNTEQERLTPVLAMPTTQGKVAAARIGRVRKRAPKNGIIDSSAAPSRNLRHRAANKQRTAKDAAAGVDESPAANARRVDNQPAGGPAKSAASADARNNDIQIVPSPPPARNGRKRKQNASAASSRCSSLATRRSGTDAVAPATKKHTILTWLIDGGFVSDGETVLYVPGGDGGAGAEKVVSGAVTRAGVHCSCCDGVVPLPVFEAHAGARRRDPGPGQRQPWEKLLLVSGNSLLRCMQEAWEMEKVRTFHAQAKVRAALEQEEDKCSQAKRRLLAKHLKKGVVVERIMSPRMEKIKAGEKDSSDDACGVCADGGELLCCDSCTSTFHPECLAIKVPEGSWSCHYCRCVLCMSNDDLQGLSTCQQCARKYHESCRPLPGNGCDIGTYCGETCKKLFSQLAQVTGVTNPTGDGFWWALLRIQKDEPASSEEMPAVLERNVKLAVALGVFNECFNPVKDRRTKIDMLHQAVYSLGSQFKRLSYEGFYTMVLEKDGEIVSAALLRIHGTQVAEMPFAGTLPAYRKQGMMRRLVSAVEQVLASVQVEKLVIPAIDSLVDTWKRSFFFRPVDPQLREELKRLSLVVITGTTLLHKPIVPLPPPRPPSPQQAGSPEAWWRKYADPSARLTDDERAFLEMDVDTAPPFRYTDLVTGNVSLHRFCQAGSSSSACAAAVSTGRASGSAAPPPGPGAFAVQPGGWRSCRKAASAMAPQPSYARGGGRSGILHGMK</sequence>
<comment type="subcellular location">
    <subcellularLocation>
        <location evidence="1">Nucleus</location>
    </subcellularLocation>
</comment>
<evidence type="ECO:0000256" key="5">
    <source>
        <dbReference type="ARBA" id="ARBA00023242"/>
    </source>
</evidence>
<dbReference type="PROSITE" id="PS51186">
    <property type="entry name" value="GNAT"/>
    <property type="match status" value="1"/>
</dbReference>
<dbReference type="KEGG" id="zma:103630042"/>
<reference evidence="11" key="4">
    <citation type="submission" date="2021-05" db="UniProtKB">
        <authorList>
            <consortium name="EnsemblPlants"/>
        </authorList>
    </citation>
    <scope>IDENTIFICATION</scope>
    <source>
        <strain evidence="11">cv. B73</strain>
    </source>
</reference>
<evidence type="ECO:0000313" key="10">
    <source>
        <dbReference type="EMBL" id="AQK84210.1"/>
    </source>
</evidence>
<evidence type="ECO:0000313" key="11">
    <source>
        <dbReference type="EnsemblPlants" id="Zm00001eb282220_P001"/>
    </source>
</evidence>